<name>A0A1C7P6A8_9HYPH</name>
<evidence type="ECO:0000256" key="6">
    <source>
        <dbReference type="SAM" id="Phobius"/>
    </source>
</evidence>
<dbReference type="Pfam" id="PF00892">
    <property type="entry name" value="EamA"/>
    <property type="match status" value="2"/>
</dbReference>
<dbReference type="PANTHER" id="PTHR22911:SF6">
    <property type="entry name" value="SOLUTE CARRIER FAMILY 35 MEMBER G1"/>
    <property type="match status" value="1"/>
</dbReference>
<feature type="transmembrane region" description="Helical" evidence="6">
    <location>
        <begin position="226"/>
        <end position="246"/>
    </location>
</feature>
<comment type="caution">
    <text evidence="8">The sequence shown here is derived from an EMBL/GenBank/DDBJ whole genome shotgun (WGS) entry which is preliminary data.</text>
</comment>
<feature type="transmembrane region" description="Helical" evidence="6">
    <location>
        <begin position="90"/>
        <end position="107"/>
    </location>
</feature>
<feature type="transmembrane region" description="Helical" evidence="6">
    <location>
        <begin position="52"/>
        <end position="70"/>
    </location>
</feature>
<reference evidence="8 9" key="1">
    <citation type="journal article" date="2016" name="Syst. Appl. Microbiol.">
        <title>Pararhizobium polonicum sp. nov. isolated from tumors on stone fruit rootstocks.</title>
        <authorList>
            <person name="Pulawska J."/>
            <person name="Kuzmanovic N."/>
            <person name="Willems A."/>
            <person name="Pothier J.F."/>
        </authorList>
    </citation>
    <scope>NUCLEOTIDE SEQUENCE [LARGE SCALE GENOMIC DNA]</scope>
    <source>
        <strain evidence="8 9">F5.1</strain>
    </source>
</reference>
<evidence type="ECO:0000313" key="8">
    <source>
        <dbReference type="EMBL" id="OBZ96802.1"/>
    </source>
</evidence>
<feature type="domain" description="EamA" evidence="7">
    <location>
        <begin position="172"/>
        <end position="298"/>
    </location>
</feature>
<keyword evidence="5 6" id="KW-0472">Membrane</keyword>
<evidence type="ECO:0000256" key="3">
    <source>
        <dbReference type="ARBA" id="ARBA00022692"/>
    </source>
</evidence>
<accession>A0A1C7P6A8</accession>
<keyword evidence="4 6" id="KW-1133">Transmembrane helix</keyword>
<evidence type="ECO:0000313" key="9">
    <source>
        <dbReference type="Proteomes" id="UP000093111"/>
    </source>
</evidence>
<gene>
    <name evidence="8" type="ORF">ADU59_03455</name>
</gene>
<dbReference type="STRING" id="1612624.ADU59_03455"/>
<feature type="transmembrane region" description="Helical" evidence="6">
    <location>
        <begin position="253"/>
        <end position="276"/>
    </location>
</feature>
<evidence type="ECO:0000259" key="7">
    <source>
        <dbReference type="Pfam" id="PF00892"/>
    </source>
</evidence>
<protein>
    <recommendedName>
        <fullName evidence="7">EamA domain-containing protein</fullName>
    </recommendedName>
</protein>
<feature type="transmembrane region" description="Helical" evidence="6">
    <location>
        <begin position="113"/>
        <end position="131"/>
    </location>
</feature>
<sequence>MRWKPLKDKALRKTLLNSNAEAMIWVVLGTALFSLIFASAKFGGESVSVVQIQFLRYVSGFATLLCVVACKGESLRAYRSDRPFSHAMRAAFGVSGGFALIYSSAAMPIVDATALGLLYVVFIIPLAVLVLKETVTKQHMVGITLSFAGAGFIMVSRGAFTQFEPAYLIPAAIAVLGAALLAIEGLMIRVLSHADRPLTVLLYVNGFGILFLALPAALAWKTMSLSAMVPFLLLGPIAVAAQYCVVRGYRLASLAIVGPVDYAWLVFAALIGFLFFNEIPTAGVLAGSVIIAIGGIVLAIIKPEPDAAHAEDR</sequence>
<evidence type="ECO:0000256" key="4">
    <source>
        <dbReference type="ARBA" id="ARBA00022989"/>
    </source>
</evidence>
<dbReference type="PATRIC" id="fig|1612624.7.peg.719"/>
<dbReference type="InterPro" id="IPR037185">
    <property type="entry name" value="EmrE-like"/>
</dbReference>
<dbReference type="InterPro" id="IPR000620">
    <property type="entry name" value="EamA_dom"/>
</dbReference>
<evidence type="ECO:0000256" key="5">
    <source>
        <dbReference type="ARBA" id="ARBA00023136"/>
    </source>
</evidence>
<evidence type="ECO:0000256" key="2">
    <source>
        <dbReference type="ARBA" id="ARBA00009853"/>
    </source>
</evidence>
<proteinExistence type="inferred from homology"/>
<feature type="transmembrane region" description="Helical" evidence="6">
    <location>
        <begin position="200"/>
        <end position="220"/>
    </location>
</feature>
<keyword evidence="9" id="KW-1185">Reference proteome</keyword>
<dbReference type="GO" id="GO:0016020">
    <property type="term" value="C:membrane"/>
    <property type="evidence" value="ECO:0007669"/>
    <property type="project" value="UniProtKB-SubCell"/>
</dbReference>
<dbReference type="EMBL" id="LGLV01000004">
    <property type="protein sequence ID" value="OBZ96802.1"/>
    <property type="molecule type" value="Genomic_DNA"/>
</dbReference>
<dbReference type="SUPFAM" id="SSF103481">
    <property type="entry name" value="Multidrug resistance efflux transporter EmrE"/>
    <property type="match status" value="2"/>
</dbReference>
<feature type="transmembrane region" description="Helical" evidence="6">
    <location>
        <begin position="166"/>
        <end position="188"/>
    </location>
</feature>
<comment type="subcellular location">
    <subcellularLocation>
        <location evidence="1">Membrane</location>
        <topology evidence="1">Multi-pass membrane protein</topology>
    </subcellularLocation>
</comment>
<keyword evidence="3 6" id="KW-0812">Transmembrane</keyword>
<feature type="transmembrane region" description="Helical" evidence="6">
    <location>
        <begin position="20"/>
        <end position="40"/>
    </location>
</feature>
<evidence type="ECO:0000256" key="1">
    <source>
        <dbReference type="ARBA" id="ARBA00004141"/>
    </source>
</evidence>
<dbReference type="AlphaFoldDB" id="A0A1C7P6A8"/>
<feature type="domain" description="EamA" evidence="7">
    <location>
        <begin position="22"/>
        <end position="154"/>
    </location>
</feature>
<feature type="transmembrane region" description="Helical" evidence="6">
    <location>
        <begin position="282"/>
        <end position="301"/>
    </location>
</feature>
<dbReference type="PANTHER" id="PTHR22911">
    <property type="entry name" value="ACYL-MALONYL CONDENSING ENZYME-RELATED"/>
    <property type="match status" value="1"/>
</dbReference>
<dbReference type="Proteomes" id="UP000093111">
    <property type="component" value="Unassembled WGS sequence"/>
</dbReference>
<organism evidence="8 9">
    <name type="scientific">Pararhizobium polonicum</name>
    <dbReference type="NCBI Taxonomy" id="1612624"/>
    <lineage>
        <taxon>Bacteria</taxon>
        <taxon>Pseudomonadati</taxon>
        <taxon>Pseudomonadota</taxon>
        <taxon>Alphaproteobacteria</taxon>
        <taxon>Hyphomicrobiales</taxon>
        <taxon>Rhizobiaceae</taxon>
        <taxon>Rhizobium/Agrobacterium group</taxon>
        <taxon>Pararhizobium</taxon>
    </lineage>
</organism>
<feature type="transmembrane region" description="Helical" evidence="6">
    <location>
        <begin position="143"/>
        <end position="160"/>
    </location>
</feature>
<comment type="similarity">
    <text evidence="2">Belongs to the drug/metabolite transporter (DMT) superfamily. 10 TMS drug/metabolite exporter (DME) (TC 2.A.7.3) family.</text>
</comment>